<reference evidence="1" key="1">
    <citation type="journal article" date="2014" name="Nat. Commun.">
        <title>The emerging biofuel crop Camelina sativa retains a highly undifferentiated hexaploid genome structure.</title>
        <authorList>
            <person name="Kagale S."/>
            <person name="Koh C."/>
            <person name="Nixon J."/>
            <person name="Bollina V."/>
            <person name="Clarke W.E."/>
            <person name="Tuteja R."/>
            <person name="Spillane C."/>
            <person name="Robinson S.J."/>
            <person name="Links M.G."/>
            <person name="Clarke C."/>
            <person name="Higgins E.E."/>
            <person name="Huebert T."/>
            <person name="Sharpe A.G."/>
            <person name="Parkin I.A."/>
        </authorList>
    </citation>
    <scope>NUCLEOTIDE SEQUENCE [LARGE SCALE GENOMIC DNA]</scope>
    <source>
        <strain evidence="1">cv. DH55</strain>
    </source>
</reference>
<evidence type="ECO:0000313" key="2">
    <source>
        <dbReference type="RefSeq" id="XP_019087435.1"/>
    </source>
</evidence>
<dbReference type="GeneID" id="109127299"/>
<accession>A0ABM1QKZ7</accession>
<dbReference type="RefSeq" id="XP_019087435.1">
    <property type="nucleotide sequence ID" value="XM_019231890.1"/>
</dbReference>
<gene>
    <name evidence="2" type="primary">LOC109127299</name>
</gene>
<organism evidence="1 2">
    <name type="scientific">Camelina sativa</name>
    <name type="common">False flax</name>
    <name type="synonym">Myagrum sativum</name>
    <dbReference type="NCBI Taxonomy" id="90675"/>
    <lineage>
        <taxon>Eukaryota</taxon>
        <taxon>Viridiplantae</taxon>
        <taxon>Streptophyta</taxon>
        <taxon>Embryophyta</taxon>
        <taxon>Tracheophyta</taxon>
        <taxon>Spermatophyta</taxon>
        <taxon>Magnoliopsida</taxon>
        <taxon>eudicotyledons</taxon>
        <taxon>Gunneridae</taxon>
        <taxon>Pentapetalae</taxon>
        <taxon>rosids</taxon>
        <taxon>malvids</taxon>
        <taxon>Brassicales</taxon>
        <taxon>Brassicaceae</taxon>
        <taxon>Camelineae</taxon>
        <taxon>Camelina</taxon>
    </lineage>
</organism>
<evidence type="ECO:0000313" key="1">
    <source>
        <dbReference type="Proteomes" id="UP000694864"/>
    </source>
</evidence>
<protein>
    <submittedName>
        <fullName evidence="2">Uncharacterized protein LOC109127299</fullName>
    </submittedName>
</protein>
<proteinExistence type="predicted"/>
<dbReference type="Proteomes" id="UP000694864">
    <property type="component" value="Chromosome 11"/>
</dbReference>
<name>A0ABM1QKZ7_CAMSA</name>
<sequence>MTNPSSQAVCDEAAAFDKWKMLSDIEERYLKQKAKLHWLKVGDQNNKAFHTAATIRESCNSIREIQCDDGRVVTTQNQLKQETANYFQGFLNLRPEHYTSWSQEDLEAVLDFKCAASDKCLLTHEVSKEEIRRVLFTMPNSKSLGPDEFTAEFFKASWGIIHEDFVVAIQSFFRTGFLPKGVN</sequence>
<reference evidence="2" key="2">
    <citation type="submission" date="2025-08" db="UniProtKB">
        <authorList>
            <consortium name="RefSeq"/>
        </authorList>
    </citation>
    <scope>IDENTIFICATION</scope>
    <source>
        <tissue evidence="2">Leaf</tissue>
    </source>
</reference>
<keyword evidence="1" id="KW-1185">Reference proteome</keyword>